<dbReference type="RefSeq" id="WP_168045124.1">
    <property type="nucleotide sequence ID" value="NZ_JAATJM010000001.1"/>
</dbReference>
<feature type="region of interest" description="Disordered" evidence="1">
    <location>
        <begin position="20"/>
        <end position="40"/>
    </location>
</feature>
<keyword evidence="2" id="KW-1133">Transmembrane helix</keyword>
<feature type="transmembrane region" description="Helical" evidence="2">
    <location>
        <begin position="86"/>
        <end position="106"/>
    </location>
</feature>
<protein>
    <submittedName>
        <fullName evidence="4">Uncharacterized protein</fullName>
    </submittedName>
</protein>
<proteinExistence type="predicted"/>
<dbReference type="EMBL" id="JAATJM010000001">
    <property type="protein sequence ID" value="NJC40224.1"/>
    <property type="molecule type" value="Genomic_DNA"/>
</dbReference>
<keyword evidence="2" id="KW-0812">Transmembrane</keyword>
<feature type="chain" id="PRO_5031033674" evidence="3">
    <location>
        <begin position="23"/>
        <end position="242"/>
    </location>
</feature>
<dbReference type="Proteomes" id="UP000587415">
    <property type="component" value="Unassembled WGS sequence"/>
</dbReference>
<keyword evidence="3" id="KW-0732">Signal</keyword>
<sequence length="242" mass="26193">MGRTLFSICAVVLAVALGGSSARDSHPSETGLAGTTKSASTPIASTPLAVVVVESDAQAERDRQSEAKSDEHERLNLRAQQKAANAAYFAAWFSGISTLLVIGALVQTSLANMRQMRAYVGIDKVRVTEMDDGGQEFSVVVKNFGQTPAYRFDGHCELRVGEHVIRTDYPPDEIMPVHNVNMTFTVAAAAMAKVRAGEMKLSIVGGGTYKDLARQRRRMCFSMEYHVATESLIAYGGENRAD</sequence>
<gene>
    <name evidence="4" type="ORF">GGQ87_000482</name>
</gene>
<evidence type="ECO:0000313" key="4">
    <source>
        <dbReference type="EMBL" id="NJC40224.1"/>
    </source>
</evidence>
<comment type="caution">
    <text evidence="4">The sequence shown here is derived from an EMBL/GenBank/DDBJ whole genome shotgun (WGS) entry which is preliminary data.</text>
</comment>
<keyword evidence="5" id="KW-1185">Reference proteome</keyword>
<reference evidence="4 5" key="1">
    <citation type="submission" date="2020-03" db="EMBL/GenBank/DDBJ databases">
        <title>Genomic Encyclopedia of Type Strains, Phase IV (KMG-IV): sequencing the most valuable type-strain genomes for metagenomic binning, comparative biology and taxonomic classification.</title>
        <authorList>
            <person name="Goeker M."/>
        </authorList>
    </citation>
    <scope>NUCLEOTIDE SEQUENCE [LARGE SCALE GENOMIC DNA]</scope>
    <source>
        <strain evidence="4 5">DSM 4736</strain>
    </source>
</reference>
<keyword evidence="2" id="KW-0472">Membrane</keyword>
<evidence type="ECO:0000313" key="5">
    <source>
        <dbReference type="Proteomes" id="UP000587415"/>
    </source>
</evidence>
<evidence type="ECO:0000256" key="1">
    <source>
        <dbReference type="SAM" id="MobiDB-lite"/>
    </source>
</evidence>
<dbReference type="AlphaFoldDB" id="A0A7X5YK94"/>
<accession>A0A7X5YK94</accession>
<evidence type="ECO:0000256" key="3">
    <source>
        <dbReference type="SAM" id="SignalP"/>
    </source>
</evidence>
<name>A0A7X5YK94_9CAUL</name>
<feature type="signal peptide" evidence="3">
    <location>
        <begin position="1"/>
        <end position="22"/>
    </location>
</feature>
<organism evidence="4 5">
    <name type="scientific">Brevundimonas alba</name>
    <dbReference type="NCBI Taxonomy" id="74314"/>
    <lineage>
        <taxon>Bacteria</taxon>
        <taxon>Pseudomonadati</taxon>
        <taxon>Pseudomonadota</taxon>
        <taxon>Alphaproteobacteria</taxon>
        <taxon>Caulobacterales</taxon>
        <taxon>Caulobacteraceae</taxon>
        <taxon>Brevundimonas</taxon>
    </lineage>
</organism>
<evidence type="ECO:0000256" key="2">
    <source>
        <dbReference type="SAM" id="Phobius"/>
    </source>
</evidence>